<dbReference type="InterPro" id="IPR023214">
    <property type="entry name" value="HAD_sf"/>
</dbReference>
<reference evidence="1" key="1">
    <citation type="journal article" date="2015" name="Proc. Natl. Acad. Sci. U.S.A.">
        <title>Networks of energetic and metabolic interactions define dynamics in microbial communities.</title>
        <authorList>
            <person name="Embree M."/>
            <person name="Liu J.K."/>
            <person name="Al-Bassam M.M."/>
            <person name="Zengler K."/>
        </authorList>
    </citation>
    <scope>NUCLEOTIDE SEQUENCE</scope>
</reference>
<dbReference type="AlphaFoldDB" id="A0A0W8FS66"/>
<comment type="caution">
    <text evidence="1">The sequence shown here is derived from an EMBL/GenBank/DDBJ whole genome shotgun (WGS) entry which is preliminary data.</text>
</comment>
<dbReference type="SUPFAM" id="SSF56784">
    <property type="entry name" value="HAD-like"/>
    <property type="match status" value="1"/>
</dbReference>
<proteinExistence type="predicted"/>
<dbReference type="EMBL" id="LNQE01000890">
    <property type="protein sequence ID" value="KUG23725.1"/>
    <property type="molecule type" value="Genomic_DNA"/>
</dbReference>
<name>A0A0W8FS66_9ZZZZ</name>
<dbReference type="Gene3D" id="3.40.50.1000">
    <property type="entry name" value="HAD superfamily/HAD-like"/>
    <property type="match status" value="1"/>
</dbReference>
<keyword evidence="1" id="KW-0378">Hydrolase</keyword>
<evidence type="ECO:0000313" key="1">
    <source>
        <dbReference type="EMBL" id="KUG23725.1"/>
    </source>
</evidence>
<accession>A0A0W8FS66</accession>
<organism evidence="1">
    <name type="scientific">hydrocarbon metagenome</name>
    <dbReference type="NCBI Taxonomy" id="938273"/>
    <lineage>
        <taxon>unclassified sequences</taxon>
        <taxon>metagenomes</taxon>
        <taxon>ecological metagenomes</taxon>
    </lineage>
</organism>
<dbReference type="InterPro" id="IPR036412">
    <property type="entry name" value="HAD-like_sf"/>
</dbReference>
<sequence>MLKLNVPGYKTLSLSFLVLDYNGTIACDGHLITGIKELLTELSQHLAIHILTADTFGGVKEELKGIPCEIVVIAKENQAQAKADYVRKLDEHKTVCIGNGRNDALMLKEAELGIAVIQTEGCAGEALLAADAVVQNIQDALNLLRHPLRLTATLRF</sequence>
<protein>
    <submittedName>
        <fullName evidence="1">Had family hydrolase, a</fullName>
    </submittedName>
</protein>
<gene>
    <name evidence="1" type="ORF">ASZ90_006532</name>
</gene>
<dbReference type="GO" id="GO:0016787">
    <property type="term" value="F:hydrolase activity"/>
    <property type="evidence" value="ECO:0007669"/>
    <property type="project" value="UniProtKB-KW"/>
</dbReference>